<reference evidence="6" key="2">
    <citation type="submission" date="2025-08" db="UniProtKB">
        <authorList>
            <consortium name="Ensembl"/>
        </authorList>
    </citation>
    <scope>IDENTIFICATION</scope>
</reference>
<evidence type="ECO:0000313" key="6">
    <source>
        <dbReference type="Ensembl" id="ENSSHAP00000016755.1"/>
    </source>
</evidence>
<protein>
    <recommendedName>
        <fullName evidence="8">Maestro heat like repeat family member 1</fullName>
    </recommendedName>
</protein>
<evidence type="ECO:0000259" key="3">
    <source>
        <dbReference type="Pfam" id="PF23210"/>
    </source>
</evidence>
<feature type="domain" description="Maestro-like HEAT-repeats" evidence="2">
    <location>
        <begin position="887"/>
        <end position="1111"/>
    </location>
</feature>
<gene>
    <name evidence="6" type="primary">LOC100920400</name>
</gene>
<dbReference type="Pfam" id="PF23210">
    <property type="entry name" value="HEAT_Maestro_2"/>
    <property type="match status" value="1"/>
</dbReference>
<evidence type="ECO:0000256" key="1">
    <source>
        <dbReference type="ARBA" id="ARBA00022737"/>
    </source>
</evidence>
<evidence type="ECO:0000259" key="5">
    <source>
        <dbReference type="Pfam" id="PF23227"/>
    </source>
</evidence>
<dbReference type="InterPro" id="IPR045206">
    <property type="entry name" value="Maestro_heat-like_prot"/>
</dbReference>
<evidence type="ECO:0000259" key="2">
    <source>
        <dbReference type="Pfam" id="PF21047"/>
    </source>
</evidence>
<feature type="domain" description="Maestro/Maestro-like HEAT-repeats" evidence="5">
    <location>
        <begin position="1302"/>
        <end position="1560"/>
    </location>
</feature>
<accession>G3WMV0</accession>
<keyword evidence="7" id="KW-1185">Reference proteome</keyword>
<dbReference type="Pfam" id="PF21047">
    <property type="entry name" value="HEAT_Maestro"/>
    <property type="match status" value="1"/>
</dbReference>
<dbReference type="InterPro" id="IPR056282">
    <property type="entry name" value="MROH2B-like_N_HEAT"/>
</dbReference>
<dbReference type="InParanoid" id="G3WMV0"/>
<dbReference type="HOGENOM" id="CLU_241933_0_0_1"/>
<dbReference type="GeneTree" id="ENSGT00940000165138"/>
<evidence type="ECO:0000313" key="7">
    <source>
        <dbReference type="Proteomes" id="UP000007648"/>
    </source>
</evidence>
<dbReference type="PANTHER" id="PTHR23120:SF45">
    <property type="entry name" value="MAESTRO HEAT LIKE REPEAT FAMILY MEMBER 1"/>
    <property type="match status" value="1"/>
</dbReference>
<organism evidence="6 7">
    <name type="scientific">Sarcophilus harrisii</name>
    <name type="common">Tasmanian devil</name>
    <name type="synonym">Sarcophilus laniarius</name>
    <dbReference type="NCBI Taxonomy" id="9305"/>
    <lineage>
        <taxon>Eukaryota</taxon>
        <taxon>Metazoa</taxon>
        <taxon>Chordata</taxon>
        <taxon>Craniata</taxon>
        <taxon>Vertebrata</taxon>
        <taxon>Euteleostomi</taxon>
        <taxon>Mammalia</taxon>
        <taxon>Metatheria</taxon>
        <taxon>Dasyuromorphia</taxon>
        <taxon>Dasyuridae</taxon>
        <taxon>Sarcophilus</taxon>
    </lineage>
</organism>
<evidence type="ECO:0008006" key="8">
    <source>
        <dbReference type="Google" id="ProtNLM"/>
    </source>
</evidence>
<dbReference type="Pfam" id="PF23227">
    <property type="entry name" value="HEAT_MROH2B_C"/>
    <property type="match status" value="1"/>
</dbReference>
<dbReference type="Pfam" id="PF23221">
    <property type="entry name" value="HEAT_MROH2B_1st"/>
    <property type="match status" value="1"/>
</dbReference>
<reference evidence="6" key="3">
    <citation type="submission" date="2025-09" db="UniProtKB">
        <authorList>
            <consortium name="Ensembl"/>
        </authorList>
    </citation>
    <scope>IDENTIFICATION</scope>
</reference>
<dbReference type="SUPFAM" id="SSF48371">
    <property type="entry name" value="ARM repeat"/>
    <property type="match status" value="3"/>
</dbReference>
<sequence>MQEHQGMTDKRDDSSIPPVQINTLLESIQNPSQQVPGSVAHFLNLLERKILSSKKINVSMCQNITEVILNYLLNTNSKTVQEESAAAVLLAIEVHSPKVVISNFWDQMNLQNLPQPALLRTLGKLILYQGMAPYIGATWSYVLPILRKAQTEEERLGLCNVINGLAINARNHILGNDDDKSMDITQEMLSFKACLTLRVLFNRWPLKIKGKVTEETLSILGNLFFLISPPKLKSQLCWLIRRLLALNKAGVKPFYIVQCLSQLLEAVAASGSGGKNLASKLDDLVVLLSSQVTWKVSNSDSLQNHKIALKSFHIMTRLFHHEMVKLFLKSMDGSDKSNVTLALKIFRDVFQEVPQNTELKNEVMQTIIHLIKEDSKTIRLPLLQFIEKLGTYNYFTLEKGDVVINHLIKLSELGSTSDEETRELSINILHLVSLPRLITLLCQPMRPMAYVPLCKIATDIALKAQALGQPPYLSSYHLKSNEYPSPQVIFVNLLLSSLRPYKLKEFGVCSLWLLYALHPINSLHPVINFKLGQVWTKEIPNMIQILEKHTEENFIQKEWEKRLLLFSSNSLLAIHDDYWLKDFIETIFKKMQSFSWLQQEREKFFLYKLIGHTLKCSDDHNFVFLRLVDILQSPQKEELERKGIGSAISIVATNHLKTVLIVLQDHSKILTDKNTSPVLNLKKELQQEEWIKICNTIYLIYGRIFQEIKSDMGAHADFILSLIINHYENCIIEKDKELTLNYLNSVVMLTNNLANMNLPDFQFSFKIKMVYFMMELVKQEPTVFISNPIRQKAMMIITNFRKLKPPLQVEEKKELLKVCFKYIVGLPPLEVMQKDLSPKESQATANLFRDTLQALRKMLEGLVMEMPNWVQNYLEFLDTWLNSHKDHERERALWCGVRILSFTAKKHNFNVDIEFPRLGQLVKLLAILCQDHVDNISFLASQAVYSLYCIMLHKKKLDQEKKGIWEELPNKEGVYSACVFHNDTSEIAKAFAEYFTPKQVTNLVMTAMEGLIDSRAKISLASGQLMNSAMEERGKDVLKVDEIVDGIYDRLRSQLEPATRRETLQAMCSLAGNNAHNVMTLLLKRPLPWERINMELWRVFGTRRKTTINVLQLLISILEERHPKQGFKEMSFRPVAVTCALCEMLSETTCKLALLELYPRLLLAVLNHVYWVIEQNVPQNMVVYRREDMSGTKSKAFDPVSCALEAVKIMLRAAEYYGVVSYTDQYRGWDLLSSPKYYYMGVIELTSGLVRNCDPSILHRVMREVKPLLYSVEDRQKIMARACFVQLLWHQSVAQTLGENFLSHLSKWIREPNLIMKEIGLRGISNLALHPGQVGTLASLLPVIRSFLKEEELVAVQAVKGLRNIICYADGIVTKRAFCSIANQLRPLINDERDQVRISATSALSHMLHQVYKFRPGPRTRNALYSFLVPLLISIQDNNIEVAKVCGKALTEWAIGIGWISLRQTFQNTIITDHVKILEETCKCLVSTNQSQLVGKLLFQSFGFLKSPRPFIRAAAITFIGQTVMKLNVNEIHEEDVELLLNALQELNDDPEESIQGLVSITIKKMQTASYVKTSTRSYLRPNLRVPGFGVKKRLFKNIKSKDEGKKKGISKLSKLRHWKMSLWRSSEDSIRQSEPSRINHQRFPRRILPQKYLLSTQDLDKSVHQVQKELKIS</sequence>
<dbReference type="Proteomes" id="UP000007648">
    <property type="component" value="Unassembled WGS sequence"/>
</dbReference>
<dbReference type="InterPro" id="IPR055408">
    <property type="entry name" value="HEAT_MROH2B-like"/>
</dbReference>
<dbReference type="PANTHER" id="PTHR23120">
    <property type="entry name" value="MAESTRO-RELATED HEAT DOMAIN-CONTAINING"/>
    <property type="match status" value="1"/>
</dbReference>
<feature type="domain" description="MROH2B-like N-terminal HEAT-repeats" evidence="4">
    <location>
        <begin position="21"/>
        <end position="223"/>
    </location>
</feature>
<dbReference type="eggNOG" id="KOG2032">
    <property type="taxonomic scope" value="Eukaryota"/>
</dbReference>
<dbReference type="InterPro" id="IPR016024">
    <property type="entry name" value="ARM-type_fold"/>
</dbReference>
<dbReference type="Ensembl" id="ENSSHAT00000016897.2">
    <property type="protein sequence ID" value="ENSSHAP00000016755.1"/>
    <property type="gene ID" value="ENSSHAG00000014256.2"/>
</dbReference>
<reference evidence="6 7" key="1">
    <citation type="journal article" date="2011" name="Proc. Natl. Acad. Sci. U.S.A.">
        <title>Genetic diversity and population structure of the endangered marsupial Sarcophilus harrisii (Tasmanian devil).</title>
        <authorList>
            <person name="Miller W."/>
            <person name="Hayes V.M."/>
            <person name="Ratan A."/>
            <person name="Petersen D.C."/>
            <person name="Wittekindt N.E."/>
            <person name="Miller J."/>
            <person name="Walenz B."/>
            <person name="Knight J."/>
            <person name="Qi J."/>
            <person name="Zhao F."/>
            <person name="Wang Q."/>
            <person name="Bedoya-Reina O.C."/>
            <person name="Katiyar N."/>
            <person name="Tomsho L.P."/>
            <person name="Kasson L.M."/>
            <person name="Hardie R.A."/>
            <person name="Woodbridge P."/>
            <person name="Tindall E.A."/>
            <person name="Bertelsen M.F."/>
            <person name="Dixon D."/>
            <person name="Pyecroft S."/>
            <person name="Helgen K.M."/>
            <person name="Lesk A.M."/>
            <person name="Pringle T.H."/>
            <person name="Patterson N."/>
            <person name="Zhang Y."/>
            <person name="Kreiss A."/>
            <person name="Woods G.M."/>
            <person name="Jones M.E."/>
            <person name="Schuster S.C."/>
        </authorList>
    </citation>
    <scope>NUCLEOTIDE SEQUENCE [LARGE SCALE GENOMIC DNA]</scope>
</reference>
<dbReference type="GO" id="GO:0005737">
    <property type="term" value="C:cytoplasm"/>
    <property type="evidence" value="ECO:0007669"/>
    <property type="project" value="TreeGrafter"/>
</dbReference>
<dbReference type="InterPro" id="IPR055406">
    <property type="entry name" value="HEAT_Maestro"/>
</dbReference>
<dbReference type="InterPro" id="IPR048465">
    <property type="entry name" value="Maestro-like_HEAT"/>
</dbReference>
<feature type="domain" description="MROH2B-like HEAT-repeats" evidence="3">
    <location>
        <begin position="230"/>
        <end position="864"/>
    </location>
</feature>
<name>G3WMV0_SARHA</name>
<dbReference type="OMA" id="ALHAMIC"/>
<dbReference type="InterPro" id="IPR011989">
    <property type="entry name" value="ARM-like"/>
</dbReference>
<evidence type="ECO:0000259" key="4">
    <source>
        <dbReference type="Pfam" id="PF23221"/>
    </source>
</evidence>
<keyword evidence="1" id="KW-0677">Repeat</keyword>
<proteinExistence type="predicted"/>
<dbReference type="Gene3D" id="1.25.10.10">
    <property type="entry name" value="Leucine-rich Repeat Variant"/>
    <property type="match status" value="1"/>
</dbReference>